<dbReference type="AlphaFoldDB" id="A0A2T4YRV8"/>
<keyword evidence="5" id="KW-0812">Transmembrane</keyword>
<name>A0A2T4YRV8_9SPHN</name>
<dbReference type="Gene3D" id="2.40.10.340">
    <property type="entry name" value="Rod shape-determining protein MreC, domain 1"/>
    <property type="match status" value="1"/>
</dbReference>
<evidence type="ECO:0000313" key="8">
    <source>
        <dbReference type="Proteomes" id="UP000240996"/>
    </source>
</evidence>
<dbReference type="EMBL" id="PZZN01000002">
    <property type="protein sequence ID" value="PTM46258.1"/>
    <property type="molecule type" value="Genomic_DNA"/>
</dbReference>
<protein>
    <recommendedName>
        <fullName evidence="2">Cell shape-determining protein MreC</fullName>
    </recommendedName>
    <alternativeName>
        <fullName evidence="4">Cell shape protein MreC</fullName>
    </alternativeName>
</protein>
<dbReference type="InterPro" id="IPR055342">
    <property type="entry name" value="MreC_beta-barrel_core"/>
</dbReference>
<reference evidence="7 8" key="1">
    <citation type="submission" date="2018-04" db="EMBL/GenBank/DDBJ databases">
        <title>Genomic Encyclopedia of Type Strains, Phase III (KMG-III): the genomes of soil and plant-associated and newly described type strains.</title>
        <authorList>
            <person name="Whitman W."/>
        </authorList>
    </citation>
    <scope>NUCLEOTIDE SEQUENCE [LARGE SCALE GENOMIC DNA]</scope>
    <source>
        <strain evidence="7 8">NW12</strain>
    </source>
</reference>
<evidence type="ECO:0000256" key="3">
    <source>
        <dbReference type="ARBA" id="ARBA00022960"/>
    </source>
</evidence>
<evidence type="ECO:0000256" key="1">
    <source>
        <dbReference type="ARBA" id="ARBA00009369"/>
    </source>
</evidence>
<dbReference type="Proteomes" id="UP000240996">
    <property type="component" value="Unassembled WGS sequence"/>
</dbReference>
<dbReference type="InterPro" id="IPR007221">
    <property type="entry name" value="MreC"/>
</dbReference>
<keyword evidence="5" id="KW-1133">Transmembrane helix</keyword>
<accession>A0A2T4YRV8</accession>
<dbReference type="GO" id="GO:0005886">
    <property type="term" value="C:plasma membrane"/>
    <property type="evidence" value="ECO:0007669"/>
    <property type="project" value="TreeGrafter"/>
</dbReference>
<evidence type="ECO:0000259" key="6">
    <source>
        <dbReference type="Pfam" id="PF04085"/>
    </source>
</evidence>
<comment type="caution">
    <text evidence="7">The sequence shown here is derived from an EMBL/GenBank/DDBJ whole genome shotgun (WGS) entry which is preliminary data.</text>
</comment>
<keyword evidence="8" id="KW-1185">Reference proteome</keyword>
<proteinExistence type="inferred from homology"/>
<sequence length="295" mass="31120">MAPARDRRTGFSRRRQYGVFVGYVLAIAGAVVGAALLVVSTFNPPAFAGARMGVAGLTAPVSSGLAWVVGGVAAVPEAIGTYFFVRQENVALRREREQTRALLMRARTIAYDNRRLRSLLKVRDRIAEPVVTARLVSSSASSGRRFALLNAGRWSGVRPGMAVRGPDGLVGRVVETGPNAARVMLLTDGDSIVPIRRTRDGLPAIAVGRGDGMLDVRSVNATNVKFNAGDLFVTSGVGGLYSPGIPVARVMTAGADSVMARTFANPDTFDFAVVEPGFMPVPPPRALAPSDNSAK</sequence>
<evidence type="ECO:0000256" key="4">
    <source>
        <dbReference type="ARBA" id="ARBA00032089"/>
    </source>
</evidence>
<comment type="similarity">
    <text evidence="1">Belongs to the MreC family.</text>
</comment>
<gene>
    <name evidence="7" type="ORF">C8J24_2499</name>
</gene>
<organism evidence="7 8">
    <name type="scientific">Sphingomonas aerolata</name>
    <dbReference type="NCBI Taxonomy" id="185951"/>
    <lineage>
        <taxon>Bacteria</taxon>
        <taxon>Pseudomonadati</taxon>
        <taxon>Pseudomonadota</taxon>
        <taxon>Alphaproteobacteria</taxon>
        <taxon>Sphingomonadales</taxon>
        <taxon>Sphingomonadaceae</taxon>
        <taxon>Sphingomonas</taxon>
    </lineage>
</organism>
<dbReference type="PANTHER" id="PTHR34138">
    <property type="entry name" value="CELL SHAPE-DETERMINING PROTEIN MREC"/>
    <property type="match status" value="1"/>
</dbReference>
<feature type="domain" description="Rod shape-determining protein MreC beta-barrel core" evidence="6">
    <location>
        <begin position="136"/>
        <end position="256"/>
    </location>
</feature>
<feature type="transmembrane region" description="Helical" evidence="5">
    <location>
        <begin position="64"/>
        <end position="85"/>
    </location>
</feature>
<dbReference type="Pfam" id="PF04085">
    <property type="entry name" value="MreC"/>
    <property type="match status" value="1"/>
</dbReference>
<keyword evidence="5" id="KW-0472">Membrane</keyword>
<dbReference type="InterPro" id="IPR042177">
    <property type="entry name" value="Cell/Rod_1"/>
</dbReference>
<keyword evidence="3" id="KW-0133">Cell shape</keyword>
<evidence type="ECO:0000256" key="2">
    <source>
        <dbReference type="ARBA" id="ARBA00013855"/>
    </source>
</evidence>
<evidence type="ECO:0000313" key="7">
    <source>
        <dbReference type="EMBL" id="PTM46258.1"/>
    </source>
</evidence>
<dbReference type="InterPro" id="IPR042175">
    <property type="entry name" value="Cell/Rod_MreC_2"/>
</dbReference>
<evidence type="ECO:0000256" key="5">
    <source>
        <dbReference type="SAM" id="Phobius"/>
    </source>
</evidence>
<dbReference type="GO" id="GO:0008360">
    <property type="term" value="P:regulation of cell shape"/>
    <property type="evidence" value="ECO:0007669"/>
    <property type="project" value="UniProtKB-KW"/>
</dbReference>
<dbReference type="PANTHER" id="PTHR34138:SF1">
    <property type="entry name" value="CELL SHAPE-DETERMINING PROTEIN MREC"/>
    <property type="match status" value="1"/>
</dbReference>
<feature type="transmembrane region" description="Helical" evidence="5">
    <location>
        <begin position="20"/>
        <end position="44"/>
    </location>
</feature>
<dbReference type="Gene3D" id="2.40.10.350">
    <property type="entry name" value="Rod shape-determining protein MreC, domain 2"/>
    <property type="match status" value="1"/>
</dbReference>
<dbReference type="RefSeq" id="WP_107932619.1">
    <property type="nucleotide sequence ID" value="NZ_CP128316.1"/>
</dbReference>